<reference evidence="2 3" key="1">
    <citation type="submission" date="2011-06" db="EMBL/GenBank/DDBJ databases">
        <title>The complete genome of Spirochaeta thermophila DSM 6578.</title>
        <authorList>
            <consortium name="US DOE Joint Genome Institute (JGI-PGF)"/>
            <person name="Lucas S."/>
            <person name="Lapidus A."/>
            <person name="Bruce D."/>
            <person name="Goodwin L."/>
            <person name="Pitluck S."/>
            <person name="Peters L."/>
            <person name="Kyrpides N."/>
            <person name="Mavromatis K."/>
            <person name="Ivanova N."/>
            <person name="Mikailova N."/>
            <person name="Pagani I."/>
            <person name="Chertkov O."/>
            <person name="Detter J.C."/>
            <person name="Tapia R."/>
            <person name="Han C."/>
            <person name="Land M."/>
            <person name="Hauser L."/>
            <person name="Markowitz V."/>
            <person name="Cheng J.-F."/>
            <person name="Hugenholtz P."/>
            <person name="Woyke T."/>
            <person name="Wu D."/>
            <person name="Spring S."/>
            <person name="Merkhoffer B."/>
            <person name="Schneider S."/>
            <person name="Klenk H.-P."/>
            <person name="Eisen J.A."/>
        </authorList>
    </citation>
    <scope>NUCLEOTIDE SEQUENCE [LARGE SCALE GENOMIC DNA]</scope>
    <source>
        <strain evidence="3">ATCC 700085 / DSM 6578 / Z-1203</strain>
    </source>
</reference>
<gene>
    <name evidence="2" type="ordered locus">Spith_0551</name>
</gene>
<dbReference type="AlphaFoldDB" id="G0G9T1"/>
<dbReference type="InterPro" id="IPR003646">
    <property type="entry name" value="SH3-like_bac-type"/>
</dbReference>
<dbReference type="Gene3D" id="2.30.30.40">
    <property type="entry name" value="SH3 Domains"/>
    <property type="match status" value="1"/>
</dbReference>
<dbReference type="Proteomes" id="UP000007254">
    <property type="component" value="Chromosome"/>
</dbReference>
<dbReference type="PROSITE" id="PS51257">
    <property type="entry name" value="PROKAR_LIPOPROTEIN"/>
    <property type="match status" value="1"/>
</dbReference>
<evidence type="ECO:0000259" key="1">
    <source>
        <dbReference type="Pfam" id="PF08239"/>
    </source>
</evidence>
<sequence>MRGRVFLLACAALILFSGCREDRALPLEVPVSPPLSEELRWAVVRDAYARLWDAPPPRGSVVGILRRGDMVEIVEEEGAWCRVVRGTEEGWVGEGHLLRYRIRLQAETASRRLIERF</sequence>
<dbReference type="HOGENOM" id="CLU_2083395_0_0_12"/>
<dbReference type="KEGG" id="stq:Spith_0551"/>
<dbReference type="Pfam" id="PF08239">
    <property type="entry name" value="SH3_3"/>
    <property type="match status" value="1"/>
</dbReference>
<proteinExistence type="predicted"/>
<name>G0G9T1_WINT7</name>
<protein>
    <submittedName>
        <fullName evidence="2">SH3 type 3 domain protein</fullName>
    </submittedName>
</protein>
<dbReference type="EMBL" id="CP002903">
    <property type="protein sequence ID" value="AEJ60831.1"/>
    <property type="molecule type" value="Genomic_DNA"/>
</dbReference>
<evidence type="ECO:0000313" key="3">
    <source>
        <dbReference type="Proteomes" id="UP000007254"/>
    </source>
</evidence>
<keyword evidence="3" id="KW-1185">Reference proteome</keyword>
<dbReference type="RefSeq" id="WP_014624215.1">
    <property type="nucleotide sequence ID" value="NC_017583.1"/>
</dbReference>
<organism evidence="2 3">
    <name type="scientific">Winmispira thermophila (strain ATCC 700085 / DSM 6578 / Z-1203)</name>
    <name type="common">Spirochaeta thermophila</name>
    <dbReference type="NCBI Taxonomy" id="869211"/>
    <lineage>
        <taxon>Bacteria</taxon>
        <taxon>Pseudomonadati</taxon>
        <taxon>Spirochaetota</taxon>
        <taxon>Spirochaetia</taxon>
        <taxon>Winmispirales</taxon>
        <taxon>Winmispiraceae</taxon>
        <taxon>Winmispira</taxon>
    </lineage>
</organism>
<accession>G0G9T1</accession>
<feature type="domain" description="SH3b" evidence="1">
    <location>
        <begin position="57"/>
        <end position="96"/>
    </location>
</feature>
<dbReference type="STRING" id="869211.Spith_0551"/>
<evidence type="ECO:0000313" key="2">
    <source>
        <dbReference type="EMBL" id="AEJ60831.1"/>
    </source>
</evidence>